<dbReference type="PROSITE" id="PS50200">
    <property type="entry name" value="RA"/>
    <property type="match status" value="1"/>
</dbReference>
<dbReference type="Gene3D" id="3.10.20.90">
    <property type="entry name" value="Phosphatidylinositol 3-kinase Catalytic Subunit, Chain A, domain 1"/>
    <property type="match status" value="1"/>
</dbReference>
<dbReference type="InterPro" id="IPR000159">
    <property type="entry name" value="RA_dom"/>
</dbReference>
<dbReference type="Ensembl" id="ENSENLT00000026434.1">
    <property type="protein sequence ID" value="ENSENLP00000025628.1"/>
    <property type="gene ID" value="ENSENLG00000011549.1"/>
</dbReference>
<name>A0A665V182_ECHNA</name>
<dbReference type="PANTHER" id="PTHR15286:SF11">
    <property type="entry name" value="RAS ASSOCIATION DOMAIN-CONTAINING PROTEIN 7"/>
    <property type="match status" value="1"/>
</dbReference>
<evidence type="ECO:0000259" key="1">
    <source>
        <dbReference type="PROSITE" id="PS50200"/>
    </source>
</evidence>
<evidence type="ECO:0000313" key="2">
    <source>
        <dbReference type="Ensembl" id="ENSENLP00000025628.1"/>
    </source>
</evidence>
<dbReference type="SUPFAM" id="SSF54236">
    <property type="entry name" value="Ubiquitin-like"/>
    <property type="match status" value="1"/>
</dbReference>
<sequence length="201" mass="22535">MELKVWVEGVVRVVCGVSLDTSCQDVVIALAQAIGQTGRYILILKLRGNETHLVAEDCPLQHLAQLGQLALEVQFILRRTGPSLSEGQNTSDLELAVHRHSMAVTQQHKEALEPLRHELDKRLQQGEELGATVSETQRRLQTAKEILQVTLRLLIFLHPTHRYADYCQVTGFTGVLLMPCTQTAVYKVQYTTYSLPFNSTT</sequence>
<protein>
    <recommendedName>
        <fullName evidence="1">Ras-associating domain-containing protein</fullName>
    </recommendedName>
</protein>
<dbReference type="GO" id="GO:0007165">
    <property type="term" value="P:signal transduction"/>
    <property type="evidence" value="ECO:0007669"/>
    <property type="project" value="InterPro"/>
</dbReference>
<dbReference type="InterPro" id="IPR033593">
    <property type="entry name" value="N-RASSF"/>
</dbReference>
<keyword evidence="3" id="KW-1185">Reference proteome</keyword>
<dbReference type="PANTHER" id="PTHR15286">
    <property type="entry name" value="RAS-ASSOCIATING DOMAIN CONTAINING PROTEIN"/>
    <property type="match status" value="1"/>
</dbReference>
<reference evidence="2" key="3">
    <citation type="submission" date="2025-09" db="UniProtKB">
        <authorList>
            <consortium name="Ensembl"/>
        </authorList>
    </citation>
    <scope>IDENTIFICATION</scope>
</reference>
<proteinExistence type="predicted"/>
<dbReference type="InterPro" id="IPR029071">
    <property type="entry name" value="Ubiquitin-like_domsf"/>
</dbReference>
<reference evidence="2" key="1">
    <citation type="submission" date="2021-04" db="EMBL/GenBank/DDBJ databases">
        <authorList>
            <consortium name="Wellcome Sanger Institute Data Sharing"/>
        </authorList>
    </citation>
    <scope>NUCLEOTIDE SEQUENCE [LARGE SCALE GENOMIC DNA]</scope>
</reference>
<organism evidence="2 3">
    <name type="scientific">Echeneis naucrates</name>
    <name type="common">Live sharksucker</name>
    <dbReference type="NCBI Taxonomy" id="173247"/>
    <lineage>
        <taxon>Eukaryota</taxon>
        <taxon>Metazoa</taxon>
        <taxon>Chordata</taxon>
        <taxon>Craniata</taxon>
        <taxon>Vertebrata</taxon>
        <taxon>Euteleostomi</taxon>
        <taxon>Actinopterygii</taxon>
        <taxon>Neopterygii</taxon>
        <taxon>Teleostei</taxon>
        <taxon>Neoteleostei</taxon>
        <taxon>Acanthomorphata</taxon>
        <taxon>Carangaria</taxon>
        <taxon>Carangiformes</taxon>
        <taxon>Echeneidae</taxon>
        <taxon>Echeneis</taxon>
    </lineage>
</organism>
<reference evidence="2" key="2">
    <citation type="submission" date="2025-08" db="UniProtKB">
        <authorList>
            <consortium name="Ensembl"/>
        </authorList>
    </citation>
    <scope>IDENTIFICATION</scope>
</reference>
<dbReference type="InParanoid" id="A0A665V182"/>
<dbReference type="AlphaFoldDB" id="A0A665V182"/>
<accession>A0A665V182</accession>
<evidence type="ECO:0000313" key="3">
    <source>
        <dbReference type="Proteomes" id="UP000472264"/>
    </source>
</evidence>
<dbReference type="SMART" id="SM00314">
    <property type="entry name" value="RA"/>
    <property type="match status" value="1"/>
</dbReference>
<dbReference type="InterPro" id="IPR048945">
    <property type="entry name" value="RASSF8/10_RA"/>
</dbReference>
<feature type="domain" description="Ras-associating" evidence="1">
    <location>
        <begin position="1"/>
        <end position="82"/>
    </location>
</feature>
<gene>
    <name evidence="2" type="primary">LOC115040957</name>
</gene>
<dbReference type="Proteomes" id="UP000472264">
    <property type="component" value="Chromosome 3"/>
</dbReference>
<dbReference type="Pfam" id="PF21712">
    <property type="entry name" value="RASSF8-10_RA"/>
    <property type="match status" value="1"/>
</dbReference>